<dbReference type="Proteomes" id="UP000268093">
    <property type="component" value="Unassembled WGS sequence"/>
</dbReference>
<keyword evidence="3" id="KW-1185">Reference proteome</keyword>
<dbReference type="PANTHER" id="PTHR38407:SF1">
    <property type="entry name" value="PROTEIN IVY1"/>
    <property type="match status" value="1"/>
</dbReference>
<evidence type="ECO:0000256" key="1">
    <source>
        <dbReference type="SAM" id="Coils"/>
    </source>
</evidence>
<evidence type="ECO:0000313" key="2">
    <source>
        <dbReference type="EMBL" id="RUP46105.1"/>
    </source>
</evidence>
<dbReference type="AlphaFoldDB" id="A0A433D5J9"/>
<dbReference type="InterPro" id="IPR027267">
    <property type="entry name" value="AH/BAR_dom_sf"/>
</dbReference>
<evidence type="ECO:0000313" key="3">
    <source>
        <dbReference type="Proteomes" id="UP000268093"/>
    </source>
</evidence>
<keyword evidence="1" id="KW-0175">Coiled coil</keyword>
<dbReference type="InterPro" id="IPR037470">
    <property type="entry name" value="IVY1"/>
</dbReference>
<organism evidence="2 3">
    <name type="scientific">Jimgerdemannia flammicorona</name>
    <dbReference type="NCBI Taxonomy" id="994334"/>
    <lineage>
        <taxon>Eukaryota</taxon>
        <taxon>Fungi</taxon>
        <taxon>Fungi incertae sedis</taxon>
        <taxon>Mucoromycota</taxon>
        <taxon>Mucoromycotina</taxon>
        <taxon>Endogonomycetes</taxon>
        <taxon>Endogonales</taxon>
        <taxon>Endogonaceae</taxon>
        <taxon>Jimgerdemannia</taxon>
    </lineage>
</organism>
<feature type="non-terminal residue" evidence="2">
    <location>
        <position position="73"/>
    </location>
</feature>
<dbReference type="Gene3D" id="1.20.1270.60">
    <property type="entry name" value="Arfaptin homology (AH) domain/BAR domain"/>
    <property type="match status" value="1"/>
</dbReference>
<reference evidence="2 3" key="1">
    <citation type="journal article" date="2018" name="New Phytol.">
        <title>Phylogenomics of Endogonaceae and evolution of mycorrhizas within Mucoromycota.</title>
        <authorList>
            <person name="Chang Y."/>
            <person name="Desiro A."/>
            <person name="Na H."/>
            <person name="Sandor L."/>
            <person name="Lipzen A."/>
            <person name="Clum A."/>
            <person name="Barry K."/>
            <person name="Grigoriev I.V."/>
            <person name="Martin F.M."/>
            <person name="Stajich J.E."/>
            <person name="Smith M.E."/>
            <person name="Bonito G."/>
            <person name="Spatafora J.W."/>
        </authorList>
    </citation>
    <scope>NUCLEOTIDE SEQUENCE [LARGE SCALE GENOMIC DNA]</scope>
    <source>
        <strain evidence="2 3">GMNB39</strain>
    </source>
</reference>
<dbReference type="EMBL" id="RBNI01006324">
    <property type="protein sequence ID" value="RUP46105.1"/>
    <property type="molecule type" value="Genomic_DNA"/>
</dbReference>
<name>A0A433D5J9_9FUNG</name>
<feature type="coiled-coil region" evidence="1">
    <location>
        <begin position="4"/>
        <end position="31"/>
    </location>
</feature>
<sequence>MTDLAQFRQALQDLTRQVDELEKIKNDFHRHMLDTEQRNFNLILSKASGVVRAEVDVYERIANKGLADPVLEQ</sequence>
<proteinExistence type="predicted"/>
<dbReference type="GO" id="GO:0000329">
    <property type="term" value="C:fungal-type vacuole membrane"/>
    <property type="evidence" value="ECO:0007669"/>
    <property type="project" value="InterPro"/>
</dbReference>
<comment type="caution">
    <text evidence="2">The sequence shown here is derived from an EMBL/GenBank/DDBJ whole genome shotgun (WGS) entry which is preliminary data.</text>
</comment>
<dbReference type="PANTHER" id="PTHR38407">
    <property type="entry name" value="PROTEIN IVY1"/>
    <property type="match status" value="1"/>
</dbReference>
<gene>
    <name evidence="2" type="ORF">BC936DRAFT_147359</name>
</gene>
<dbReference type="OrthoDB" id="5594612at2759"/>
<dbReference type="GO" id="GO:0005543">
    <property type="term" value="F:phospholipid binding"/>
    <property type="evidence" value="ECO:0007669"/>
    <property type="project" value="InterPro"/>
</dbReference>
<protein>
    <submittedName>
        <fullName evidence="2">Uncharacterized protein</fullName>
    </submittedName>
</protein>
<dbReference type="GO" id="GO:0042144">
    <property type="term" value="P:vacuole fusion, non-autophagic"/>
    <property type="evidence" value="ECO:0007669"/>
    <property type="project" value="InterPro"/>
</dbReference>
<accession>A0A433D5J9</accession>